<protein>
    <submittedName>
        <fullName evidence="1">Uncharacterized protein</fullName>
    </submittedName>
</protein>
<sequence>NGKRRSVPLESRSGIFRRVNCMRNYRHHLQLIDIHNYNQNQSSASYVKHSHRCMRTGRCVSSMRYTRSTPVPVRLPPRNREQTLRCDLVSAGNGHGDWVLMHSMYRTGQNVIGTLLHSVSSFQQDILSFGSRLTNYWVLHVSVLPHDHVLSSTTCDLSSDGAISRRGHCVVWIRDCIGERRQHSRVHHHVARPEIESSLESDEANHQIAIDNCNR</sequence>
<dbReference type="EMBL" id="BTSX01000004">
    <property type="protein sequence ID" value="GMS92701.1"/>
    <property type="molecule type" value="Genomic_DNA"/>
</dbReference>
<keyword evidence="2" id="KW-1185">Reference proteome</keyword>
<proteinExistence type="predicted"/>
<gene>
    <name evidence="1" type="ORF">PENTCL1PPCAC_14876</name>
</gene>
<name>A0AAV5TAY1_9BILA</name>
<accession>A0AAV5TAY1</accession>
<dbReference type="Proteomes" id="UP001432027">
    <property type="component" value="Unassembled WGS sequence"/>
</dbReference>
<organism evidence="1 2">
    <name type="scientific">Pristionchus entomophagus</name>
    <dbReference type="NCBI Taxonomy" id="358040"/>
    <lineage>
        <taxon>Eukaryota</taxon>
        <taxon>Metazoa</taxon>
        <taxon>Ecdysozoa</taxon>
        <taxon>Nematoda</taxon>
        <taxon>Chromadorea</taxon>
        <taxon>Rhabditida</taxon>
        <taxon>Rhabditina</taxon>
        <taxon>Diplogasteromorpha</taxon>
        <taxon>Diplogasteroidea</taxon>
        <taxon>Neodiplogasteridae</taxon>
        <taxon>Pristionchus</taxon>
    </lineage>
</organism>
<comment type="caution">
    <text evidence="1">The sequence shown here is derived from an EMBL/GenBank/DDBJ whole genome shotgun (WGS) entry which is preliminary data.</text>
</comment>
<reference evidence="1" key="1">
    <citation type="submission" date="2023-10" db="EMBL/GenBank/DDBJ databases">
        <title>Genome assembly of Pristionchus species.</title>
        <authorList>
            <person name="Yoshida K."/>
            <person name="Sommer R.J."/>
        </authorList>
    </citation>
    <scope>NUCLEOTIDE SEQUENCE</scope>
    <source>
        <strain evidence="1">RS0144</strain>
    </source>
</reference>
<evidence type="ECO:0000313" key="2">
    <source>
        <dbReference type="Proteomes" id="UP001432027"/>
    </source>
</evidence>
<dbReference type="AlphaFoldDB" id="A0AAV5TAY1"/>
<feature type="non-terminal residue" evidence="1">
    <location>
        <position position="1"/>
    </location>
</feature>
<evidence type="ECO:0000313" key="1">
    <source>
        <dbReference type="EMBL" id="GMS92701.1"/>
    </source>
</evidence>